<keyword evidence="5" id="KW-1185">Reference proteome</keyword>
<dbReference type="InterPro" id="IPR032508">
    <property type="entry name" value="FecR_C"/>
</dbReference>
<keyword evidence="1" id="KW-0812">Transmembrane</keyword>
<evidence type="ECO:0000313" key="5">
    <source>
        <dbReference type="Proteomes" id="UP000659124"/>
    </source>
</evidence>
<name>A0ABR7TZ87_9BACT</name>
<accession>A0ABR7TZ87</accession>
<comment type="caution">
    <text evidence="4">The sequence shown here is derived from an EMBL/GenBank/DDBJ whole genome shotgun (WGS) entry which is preliminary data.</text>
</comment>
<reference evidence="4 5" key="1">
    <citation type="submission" date="2020-09" db="EMBL/GenBank/DDBJ databases">
        <title>Genome sequences of type strains of Chitinophaga qingshengii and Chitinophaga varians.</title>
        <authorList>
            <person name="Kittiwongwattana C."/>
        </authorList>
    </citation>
    <scope>NUCLEOTIDE SEQUENCE [LARGE SCALE GENOMIC DNA]</scope>
    <source>
        <strain evidence="4 5">JCM 30026</strain>
    </source>
</reference>
<dbReference type="Pfam" id="PF04773">
    <property type="entry name" value="FecR"/>
    <property type="match status" value="1"/>
</dbReference>
<dbReference type="Proteomes" id="UP000659124">
    <property type="component" value="Unassembled WGS sequence"/>
</dbReference>
<dbReference type="Gene3D" id="3.55.50.30">
    <property type="match status" value="1"/>
</dbReference>
<dbReference type="PANTHER" id="PTHR30273:SF2">
    <property type="entry name" value="PROTEIN FECR"/>
    <property type="match status" value="1"/>
</dbReference>
<dbReference type="InterPro" id="IPR006860">
    <property type="entry name" value="FecR"/>
</dbReference>
<feature type="domain" description="Protein FecR C-terminal" evidence="3">
    <location>
        <begin position="318"/>
        <end position="380"/>
    </location>
</feature>
<dbReference type="PANTHER" id="PTHR30273">
    <property type="entry name" value="PERIPLASMIC SIGNAL SENSOR AND SIGMA FACTOR ACTIVATOR FECR-RELATED"/>
    <property type="match status" value="1"/>
</dbReference>
<keyword evidence="1" id="KW-0472">Membrane</keyword>
<evidence type="ECO:0000259" key="2">
    <source>
        <dbReference type="Pfam" id="PF04773"/>
    </source>
</evidence>
<dbReference type="InterPro" id="IPR012373">
    <property type="entry name" value="Ferrdict_sens_TM"/>
</dbReference>
<proteinExistence type="predicted"/>
<dbReference type="Pfam" id="PF16344">
    <property type="entry name" value="FecR_C"/>
    <property type="match status" value="1"/>
</dbReference>
<sequence>MSPEQVRDLWYKVFSGAASAEEKQALNQVLADETNQELITQLMDATYDDTADTTIFFSQAEKNAMMQAATGSRQRHSRVRVLWKWAAAAVVTGLLAGSGYYYFMHPGGKPIVSPLASQDTTPGNKAVLTLSNGKKIILDKTGTGELARQSGATVLQLDSGSIAYKGGDGIQNISYNTLTTPPGGQFKLLLPDGTTAWLNAASSITYPTAFTGKERDVTITGEVYLEVAANARQPFMVTTSQQRIAVLGTSFNVNAYTDEASVNTTLLEGSVSVTPLNNAGKAIILRPGQQALYQPQTGKINVKTVNTSLAVAWKNGLFSFEQANIQTVMRQLSRWYNVTVEYEGGMPPQTFSGDIYRNLPLSKALEMLEFVGFKFEVVNNGNDKTIVVRP</sequence>
<feature type="transmembrane region" description="Helical" evidence="1">
    <location>
        <begin position="82"/>
        <end position="103"/>
    </location>
</feature>
<keyword evidence="1" id="KW-1133">Transmembrane helix</keyword>
<evidence type="ECO:0000259" key="3">
    <source>
        <dbReference type="Pfam" id="PF16344"/>
    </source>
</evidence>
<dbReference type="Gene3D" id="2.60.120.1440">
    <property type="match status" value="1"/>
</dbReference>
<evidence type="ECO:0000256" key="1">
    <source>
        <dbReference type="SAM" id="Phobius"/>
    </source>
</evidence>
<evidence type="ECO:0000313" key="4">
    <source>
        <dbReference type="EMBL" id="MBC9934934.1"/>
    </source>
</evidence>
<feature type="domain" description="FecR protein" evidence="2">
    <location>
        <begin position="177"/>
        <end position="271"/>
    </location>
</feature>
<protein>
    <submittedName>
        <fullName evidence="4">FecR family protein</fullName>
    </submittedName>
</protein>
<gene>
    <name evidence="4" type="ORF">ICL07_31440</name>
</gene>
<dbReference type="RefSeq" id="WP_188092029.1">
    <property type="nucleotide sequence ID" value="NZ_JACVFC010000007.1"/>
</dbReference>
<dbReference type="EMBL" id="JACVFC010000007">
    <property type="protein sequence ID" value="MBC9934934.1"/>
    <property type="molecule type" value="Genomic_DNA"/>
</dbReference>
<organism evidence="4 5">
    <name type="scientific">Chitinophaga qingshengii</name>
    <dbReference type="NCBI Taxonomy" id="1569794"/>
    <lineage>
        <taxon>Bacteria</taxon>
        <taxon>Pseudomonadati</taxon>
        <taxon>Bacteroidota</taxon>
        <taxon>Chitinophagia</taxon>
        <taxon>Chitinophagales</taxon>
        <taxon>Chitinophagaceae</taxon>
        <taxon>Chitinophaga</taxon>
    </lineage>
</organism>